<reference evidence="1" key="1">
    <citation type="submission" date="2020-05" db="UniProtKB">
        <authorList>
            <consortium name="EnsemblMetazoa"/>
        </authorList>
    </citation>
    <scope>IDENTIFICATION</scope>
    <source>
        <strain evidence="1">Yale</strain>
    </source>
</reference>
<accession>A0A1B0FM83</accession>
<keyword evidence="2" id="KW-1185">Reference proteome</keyword>
<dbReference type="AlphaFoldDB" id="A0A1B0FM83"/>
<proteinExistence type="predicted"/>
<evidence type="ECO:0000313" key="2">
    <source>
        <dbReference type="Proteomes" id="UP000092444"/>
    </source>
</evidence>
<evidence type="ECO:0000313" key="1">
    <source>
        <dbReference type="EnsemblMetazoa" id="GMOY004955-PA"/>
    </source>
</evidence>
<protein>
    <submittedName>
        <fullName evidence="1">Uncharacterized protein</fullName>
    </submittedName>
</protein>
<dbReference type="EnsemblMetazoa" id="GMOY004955-RA">
    <property type="protein sequence ID" value="GMOY004955-PA"/>
    <property type="gene ID" value="GMOY004955"/>
</dbReference>
<name>A0A1B0FM83_GLOMM</name>
<dbReference type="VEuPathDB" id="VectorBase:GMOY004955"/>
<dbReference type="EMBL" id="CCAG010000532">
    <property type="status" value="NOT_ANNOTATED_CDS"/>
    <property type="molecule type" value="Genomic_DNA"/>
</dbReference>
<organism evidence="1 2">
    <name type="scientific">Glossina morsitans morsitans</name>
    <name type="common">Savannah tsetse fly</name>
    <dbReference type="NCBI Taxonomy" id="37546"/>
    <lineage>
        <taxon>Eukaryota</taxon>
        <taxon>Metazoa</taxon>
        <taxon>Ecdysozoa</taxon>
        <taxon>Arthropoda</taxon>
        <taxon>Hexapoda</taxon>
        <taxon>Insecta</taxon>
        <taxon>Pterygota</taxon>
        <taxon>Neoptera</taxon>
        <taxon>Endopterygota</taxon>
        <taxon>Diptera</taxon>
        <taxon>Brachycera</taxon>
        <taxon>Muscomorpha</taxon>
        <taxon>Hippoboscoidea</taxon>
        <taxon>Glossinidae</taxon>
        <taxon>Glossina</taxon>
    </lineage>
</organism>
<dbReference type="Proteomes" id="UP000092444">
    <property type="component" value="Unassembled WGS sequence"/>
</dbReference>
<sequence length="58" mass="6708">MALRRGHADEWGIAIVTLVYLERLLAYAELDVAPCNWKRMVLSKMKGPFYCLPRPLKC</sequence>